<reference evidence="3" key="1">
    <citation type="journal article" date="2013" name="Stand. Genomic Sci.">
        <title>Complete genome sequence of Coriobacterium glomerans type strain (PW2(T)) from the midgut of Pyrrhocoris apterus L. (red soldier bug).</title>
        <authorList>
            <person name="Stackebrandt E."/>
            <person name="Zeytun A."/>
            <person name="Lapidus A."/>
            <person name="Nolan M."/>
            <person name="Lucas S."/>
            <person name="Hammon N."/>
            <person name="Deshpande S."/>
            <person name="Cheng J.F."/>
            <person name="Tapia R."/>
            <person name="Goodwin L.A."/>
            <person name="Pitluck S."/>
            <person name="Liolios K."/>
            <person name="Pagani I."/>
            <person name="Ivanova N."/>
            <person name="Mavromatis K."/>
            <person name="Mikhailova N."/>
            <person name="Huntemann M."/>
            <person name="Pati A."/>
            <person name="Chen A."/>
            <person name="Palaniappan K."/>
            <person name="Chang Y.J."/>
            <person name="Land M."/>
            <person name="Hauser L."/>
            <person name="Rohde M."/>
            <person name="Pukall R."/>
            <person name="Goker M."/>
            <person name="Detter J.C."/>
            <person name="Woyke T."/>
            <person name="Bristow J."/>
            <person name="Eisen J.A."/>
            <person name="Markowitz V."/>
            <person name="Hugenholtz P."/>
            <person name="Kyrpides N.C."/>
            <person name="Klenk H.P."/>
        </authorList>
    </citation>
    <scope>NUCLEOTIDE SEQUENCE</scope>
    <source>
        <strain evidence="3">ATCC 49209 / DSM 20642 / JCM 10262 / PW2</strain>
    </source>
</reference>
<dbReference type="CDD" id="cd24152">
    <property type="entry name" value="ASKHA_NBD_ROK-like"/>
    <property type="match status" value="1"/>
</dbReference>
<dbReference type="STRING" id="700015.Corgl_0527"/>
<name>F2NBA7_CORGP</name>
<dbReference type="InterPro" id="IPR000600">
    <property type="entry name" value="ROK"/>
</dbReference>
<dbReference type="KEGG" id="cgo:Corgl_0527"/>
<dbReference type="Pfam" id="PF00480">
    <property type="entry name" value="ROK"/>
    <property type="match status" value="1"/>
</dbReference>
<dbReference type="OrthoDB" id="9810372at2"/>
<proteinExistence type="inferred from homology"/>
<dbReference type="Gene3D" id="3.30.420.40">
    <property type="match status" value="2"/>
</dbReference>
<accession>F2NBA7</accession>
<dbReference type="PANTHER" id="PTHR18964:SF170">
    <property type="entry name" value="SUGAR KINASE"/>
    <property type="match status" value="1"/>
</dbReference>
<dbReference type="Proteomes" id="UP000006851">
    <property type="component" value="Chromosome"/>
</dbReference>
<dbReference type="eggNOG" id="COG1940">
    <property type="taxonomic scope" value="Bacteria"/>
</dbReference>
<dbReference type="PANTHER" id="PTHR18964">
    <property type="entry name" value="ROK (REPRESSOR, ORF, KINASE) FAMILY"/>
    <property type="match status" value="1"/>
</dbReference>
<evidence type="ECO:0000256" key="1">
    <source>
        <dbReference type="ARBA" id="ARBA00006479"/>
    </source>
</evidence>
<dbReference type="InterPro" id="IPR043129">
    <property type="entry name" value="ATPase_NBD"/>
</dbReference>
<organism evidence="2 3">
    <name type="scientific">Coriobacterium glomerans (strain ATCC 49209 / DSM 20642 / JCM 10262 / PW2)</name>
    <dbReference type="NCBI Taxonomy" id="700015"/>
    <lineage>
        <taxon>Bacteria</taxon>
        <taxon>Bacillati</taxon>
        <taxon>Actinomycetota</taxon>
        <taxon>Coriobacteriia</taxon>
        <taxon>Coriobacteriales</taxon>
        <taxon>Coriobacteriaceae</taxon>
        <taxon>Coriobacterium</taxon>
    </lineage>
</organism>
<comment type="similarity">
    <text evidence="1">Belongs to the ROK (NagC/XylR) family.</text>
</comment>
<dbReference type="SUPFAM" id="SSF53067">
    <property type="entry name" value="Actin-like ATPase domain"/>
    <property type="match status" value="1"/>
</dbReference>
<gene>
    <name evidence="2" type="ordered locus">Corgl_0527</name>
</gene>
<sequence>MSLAVIDIGGTSVKFALYRHEGDATGLCCRAAVPTPSDLSAFYAVVEDAVAQMRRIADIEGVAISSPGAVDQDEGRIGGASAVPYIHGFQIVEELERRLAAPVAIENDANCAALAESLSGAARDVKDAVFLILGTGVGGAVVIDGKVHRGRHLLAGEFGFILQASGRTVSDAGTIVNAAKRFNAARGTVCSGKELFELAHSGVAGIECEQARAEVDAMCHVLATTIFNLQYSIDPDCFVIGGGISQNPALLPDLERALDDVMARVAIARVRPDIRIAKHQAEANLLGAVFNFEQQMRRGRKP</sequence>
<dbReference type="AlphaFoldDB" id="F2NBA7"/>
<evidence type="ECO:0000313" key="2">
    <source>
        <dbReference type="EMBL" id="AEB06643.1"/>
    </source>
</evidence>
<dbReference type="HOGENOM" id="CLU_036604_0_2_11"/>
<dbReference type="EMBL" id="CP002628">
    <property type="protein sequence ID" value="AEB06643.1"/>
    <property type="molecule type" value="Genomic_DNA"/>
</dbReference>
<dbReference type="RefSeq" id="WP_013708386.1">
    <property type="nucleotide sequence ID" value="NC_015389.1"/>
</dbReference>
<protein>
    <submittedName>
        <fullName evidence="2">ROK family protein</fullName>
    </submittedName>
</protein>
<evidence type="ECO:0000313" key="3">
    <source>
        <dbReference type="Proteomes" id="UP000006851"/>
    </source>
</evidence>
<keyword evidence="3" id="KW-1185">Reference proteome</keyword>